<dbReference type="GO" id="GO:0098793">
    <property type="term" value="C:presynapse"/>
    <property type="evidence" value="ECO:0007669"/>
    <property type="project" value="GOC"/>
</dbReference>
<dbReference type="PRINTS" id="PR00405">
    <property type="entry name" value="REVINTRACTNG"/>
</dbReference>
<dbReference type="InterPro" id="IPR001164">
    <property type="entry name" value="ArfGAP_dom"/>
</dbReference>
<evidence type="ECO:0000256" key="1">
    <source>
        <dbReference type="ARBA" id="ARBA00022723"/>
    </source>
</evidence>
<dbReference type="Proteomes" id="UP000274429">
    <property type="component" value="Unassembled WGS sequence"/>
</dbReference>
<dbReference type="InterPro" id="IPR047161">
    <property type="entry name" value="GIT-like"/>
</dbReference>
<dbReference type="Gene3D" id="1.25.40.20">
    <property type="entry name" value="Ankyrin repeat-containing domain"/>
    <property type="match status" value="1"/>
</dbReference>
<keyword evidence="1" id="KW-0479">Metal-binding</keyword>
<dbReference type="WBParaSite" id="TTAC_0001077901-mRNA-1">
    <property type="protein sequence ID" value="TTAC_0001077901-mRNA-1"/>
    <property type="gene ID" value="TTAC_0001077901"/>
</dbReference>
<reference evidence="8" key="1">
    <citation type="submission" date="2017-02" db="UniProtKB">
        <authorList>
            <consortium name="WormBaseParasite"/>
        </authorList>
    </citation>
    <scope>IDENTIFICATION</scope>
</reference>
<keyword evidence="4" id="KW-0863">Zinc-finger</keyword>
<dbReference type="Gene3D" id="1.10.220.150">
    <property type="entry name" value="Arf GTPase activating protein"/>
    <property type="match status" value="1"/>
</dbReference>
<dbReference type="Pfam" id="PF01412">
    <property type="entry name" value="ArfGap"/>
    <property type="match status" value="1"/>
</dbReference>
<dbReference type="SUPFAM" id="SSF57863">
    <property type="entry name" value="ArfGap/RecO-like zinc finger"/>
    <property type="match status" value="1"/>
</dbReference>
<evidence type="ECO:0000313" key="6">
    <source>
        <dbReference type="EMBL" id="VDM35742.1"/>
    </source>
</evidence>
<reference evidence="6 7" key="2">
    <citation type="submission" date="2018-11" db="EMBL/GenBank/DDBJ databases">
        <authorList>
            <consortium name="Pathogen Informatics"/>
        </authorList>
    </citation>
    <scope>NUCLEOTIDE SEQUENCE [LARGE SCALE GENOMIC DNA]</scope>
</reference>
<evidence type="ECO:0000313" key="8">
    <source>
        <dbReference type="WBParaSite" id="TTAC_0001077901-mRNA-1"/>
    </source>
</evidence>
<keyword evidence="2" id="KW-0862">Zinc</keyword>
<dbReference type="EMBL" id="UYWX01022207">
    <property type="protein sequence ID" value="VDM35742.1"/>
    <property type="molecule type" value="Genomic_DNA"/>
</dbReference>
<sequence length="209" mass="23715">MESATAVCADCDAKNPQWASINRGVFICDECNSIHRQLGRHVSHVRSHLYKSLWRPSQLFMVQYLALAGANRFWEHVLLEPLLTKRNEKPQPDSPLHPVKADFIRKKYLFHGFFKLPSVIHPDDLNQQLHASVRTAVLETSLYLLALGANPNYIHPMKGTSPVHVACQYEQIGQLELLIAYGGDVCLRSDMGITPLEVGYYFPFAAFLR</sequence>
<dbReference type="InterPro" id="IPR037278">
    <property type="entry name" value="ARFGAP/RecO"/>
</dbReference>
<evidence type="ECO:0000313" key="7">
    <source>
        <dbReference type="Proteomes" id="UP000274429"/>
    </source>
</evidence>
<organism evidence="8">
    <name type="scientific">Hydatigena taeniaeformis</name>
    <name type="common">Feline tapeworm</name>
    <name type="synonym">Taenia taeniaeformis</name>
    <dbReference type="NCBI Taxonomy" id="6205"/>
    <lineage>
        <taxon>Eukaryota</taxon>
        <taxon>Metazoa</taxon>
        <taxon>Spiralia</taxon>
        <taxon>Lophotrochozoa</taxon>
        <taxon>Platyhelminthes</taxon>
        <taxon>Cestoda</taxon>
        <taxon>Eucestoda</taxon>
        <taxon>Cyclophyllidea</taxon>
        <taxon>Taeniidae</taxon>
        <taxon>Hydatigera</taxon>
    </lineage>
</organism>
<dbReference type="GO" id="GO:0007420">
    <property type="term" value="P:brain development"/>
    <property type="evidence" value="ECO:0007669"/>
    <property type="project" value="InterPro"/>
</dbReference>
<dbReference type="AlphaFoldDB" id="A0A0R3XB52"/>
<dbReference type="GO" id="GO:0008270">
    <property type="term" value="F:zinc ion binding"/>
    <property type="evidence" value="ECO:0007669"/>
    <property type="project" value="UniProtKB-KW"/>
</dbReference>
<evidence type="ECO:0000259" key="5">
    <source>
        <dbReference type="PROSITE" id="PS50115"/>
    </source>
</evidence>
<dbReference type="PANTHER" id="PTHR46097">
    <property type="entry name" value="G PROTEIN-COUPLED RECEPTOR KINASE INTERACTING ARFGAP"/>
    <property type="match status" value="1"/>
</dbReference>
<dbReference type="OrthoDB" id="5588096at2759"/>
<dbReference type="GO" id="GO:0005096">
    <property type="term" value="F:GTPase activator activity"/>
    <property type="evidence" value="ECO:0007669"/>
    <property type="project" value="InterPro"/>
</dbReference>
<dbReference type="GO" id="GO:0032012">
    <property type="term" value="P:regulation of ARF protein signal transduction"/>
    <property type="evidence" value="ECO:0007669"/>
    <property type="project" value="InterPro"/>
</dbReference>
<evidence type="ECO:0000256" key="3">
    <source>
        <dbReference type="PROSITE-ProRule" id="PRU00023"/>
    </source>
</evidence>
<proteinExistence type="predicted"/>
<gene>
    <name evidence="6" type="ORF">TTAC_LOCUS10762</name>
</gene>
<dbReference type="GO" id="GO:0008277">
    <property type="term" value="P:regulation of G protein-coupled receptor signaling pathway"/>
    <property type="evidence" value="ECO:0007669"/>
    <property type="project" value="TreeGrafter"/>
</dbReference>
<evidence type="ECO:0000256" key="2">
    <source>
        <dbReference type="ARBA" id="ARBA00022833"/>
    </source>
</evidence>
<dbReference type="PROSITE" id="PS50297">
    <property type="entry name" value="ANK_REP_REGION"/>
    <property type="match status" value="1"/>
</dbReference>
<keyword evidence="7" id="KW-1185">Reference proteome</keyword>
<dbReference type="InterPro" id="IPR036770">
    <property type="entry name" value="Ankyrin_rpt-contain_sf"/>
</dbReference>
<dbReference type="GO" id="GO:0031267">
    <property type="term" value="F:small GTPase binding"/>
    <property type="evidence" value="ECO:0007669"/>
    <property type="project" value="TreeGrafter"/>
</dbReference>
<evidence type="ECO:0000256" key="4">
    <source>
        <dbReference type="PROSITE-ProRule" id="PRU00288"/>
    </source>
</evidence>
<dbReference type="CDD" id="cd08833">
    <property type="entry name" value="ArfGap_GIT"/>
    <property type="match status" value="1"/>
</dbReference>
<dbReference type="PROSITE" id="PS50088">
    <property type="entry name" value="ANK_REPEAT"/>
    <property type="match status" value="1"/>
</dbReference>
<dbReference type="STRING" id="6205.A0A0R3XB52"/>
<protein>
    <submittedName>
        <fullName evidence="8">Arf-GAP domain-containing protein</fullName>
    </submittedName>
</protein>
<feature type="repeat" description="ANK" evidence="3">
    <location>
        <begin position="158"/>
        <end position="190"/>
    </location>
</feature>
<name>A0A0R3XB52_HYDTA</name>
<feature type="domain" description="Arf-GAP" evidence="5">
    <location>
        <begin position="1"/>
        <end position="108"/>
    </location>
</feature>
<keyword evidence="3" id="KW-0040">ANK repeat</keyword>
<dbReference type="PROSITE" id="PS50115">
    <property type="entry name" value="ARFGAP"/>
    <property type="match status" value="1"/>
</dbReference>
<dbReference type="SMART" id="SM00105">
    <property type="entry name" value="ArfGap"/>
    <property type="match status" value="1"/>
</dbReference>
<dbReference type="PANTHER" id="PTHR46097:SF3">
    <property type="entry name" value="ARF GTPASE-ACTIVATING PROTEIN GIT"/>
    <property type="match status" value="1"/>
</dbReference>
<dbReference type="SUPFAM" id="SSF48403">
    <property type="entry name" value="Ankyrin repeat"/>
    <property type="match status" value="1"/>
</dbReference>
<dbReference type="InterPro" id="IPR002110">
    <property type="entry name" value="Ankyrin_rpt"/>
</dbReference>
<dbReference type="SMART" id="SM00248">
    <property type="entry name" value="ANK"/>
    <property type="match status" value="2"/>
</dbReference>
<dbReference type="GO" id="GO:0036465">
    <property type="term" value="P:synaptic vesicle recycling"/>
    <property type="evidence" value="ECO:0007669"/>
    <property type="project" value="TreeGrafter"/>
</dbReference>
<dbReference type="InterPro" id="IPR038508">
    <property type="entry name" value="ArfGAP_dom_sf"/>
</dbReference>
<accession>A0A0R3XB52</accession>